<reference evidence="1" key="1">
    <citation type="journal article" date="2020" name="Stud. Mycol.">
        <title>101 Dothideomycetes genomes: a test case for predicting lifestyles and emergence of pathogens.</title>
        <authorList>
            <person name="Haridas S."/>
            <person name="Albert R."/>
            <person name="Binder M."/>
            <person name="Bloem J."/>
            <person name="Labutti K."/>
            <person name="Salamov A."/>
            <person name="Andreopoulos B."/>
            <person name="Baker S."/>
            <person name="Barry K."/>
            <person name="Bills G."/>
            <person name="Bluhm B."/>
            <person name="Cannon C."/>
            <person name="Castanera R."/>
            <person name="Culley D."/>
            <person name="Daum C."/>
            <person name="Ezra D."/>
            <person name="Gonzalez J."/>
            <person name="Henrissat B."/>
            <person name="Kuo A."/>
            <person name="Liang C."/>
            <person name="Lipzen A."/>
            <person name="Lutzoni F."/>
            <person name="Magnuson J."/>
            <person name="Mondo S."/>
            <person name="Nolan M."/>
            <person name="Ohm R."/>
            <person name="Pangilinan J."/>
            <person name="Park H.-J."/>
            <person name="Ramirez L."/>
            <person name="Alfaro M."/>
            <person name="Sun H."/>
            <person name="Tritt A."/>
            <person name="Yoshinaga Y."/>
            <person name="Zwiers L.-H."/>
            <person name="Turgeon B."/>
            <person name="Goodwin S."/>
            <person name="Spatafora J."/>
            <person name="Crous P."/>
            <person name="Grigoriev I."/>
        </authorList>
    </citation>
    <scope>NUCLEOTIDE SEQUENCE</scope>
    <source>
        <strain evidence="1">ATCC 200398</strain>
    </source>
</reference>
<dbReference type="Proteomes" id="UP000799755">
    <property type="component" value="Unassembled WGS sequence"/>
</dbReference>
<dbReference type="EMBL" id="MU003523">
    <property type="protein sequence ID" value="KAF2466738.1"/>
    <property type="molecule type" value="Genomic_DNA"/>
</dbReference>
<accession>A0ACB6QIC0</accession>
<evidence type="ECO:0000313" key="1">
    <source>
        <dbReference type="EMBL" id="KAF2466738.1"/>
    </source>
</evidence>
<organism evidence="1 2">
    <name type="scientific">Lindgomyces ingoldianus</name>
    <dbReference type="NCBI Taxonomy" id="673940"/>
    <lineage>
        <taxon>Eukaryota</taxon>
        <taxon>Fungi</taxon>
        <taxon>Dikarya</taxon>
        <taxon>Ascomycota</taxon>
        <taxon>Pezizomycotina</taxon>
        <taxon>Dothideomycetes</taxon>
        <taxon>Pleosporomycetidae</taxon>
        <taxon>Pleosporales</taxon>
        <taxon>Lindgomycetaceae</taxon>
        <taxon>Lindgomyces</taxon>
    </lineage>
</organism>
<proteinExistence type="predicted"/>
<gene>
    <name evidence="1" type="ORF">BDR25DRAFT_336307</name>
</gene>
<sequence length="548" mass="60756">MAESMYRHPTRSEIIELATEEGHDADIPTNAGTIEVTSQTISPSRKQPQDSEKQSNLDFENDIEKGLRLESLSSEEHDNEALEETADPNVVWWDGPDDPQNPMNWPFMKKWGAVMLVSAVTFLTPLASSMFAPGVPEVMKTFHSTNEMLEGFMVSVYVLGFAFGPLIIAPLSEMYGRLPLYHSCNCFFVIFTIAAAVASNMGMFIVFRFFMGCFGGAPLVLGGGTIADLISREQRGTAMVVWMMGPTIGPCVGPIIGGFLTEARGWRWNFWFVAILASAFTIMSMVLMNETSAPVILKRKAKRLREETGNPKLVSKLDSGLSAKDLFMFSIVRPTKMLTRSPICFFISLYVAITYAYLYILFTTFTAVFKTQYGWRGGIVGLSFLGLGIGSLIGQTVFIHFGNKTAEKHIKRGDFKPEHRLYIMALGGFFLPIGLFWYGWSVQAQTHFMVPITGTGCIGFGLLMTFMPANTYLVDVFTIHAASAMAANTVLRSLMAALIPLSSQRMYAVMGYGWGNSLLGFVSLLLVPIPFLFIKYGERIRARSTVKL</sequence>
<evidence type="ECO:0000313" key="2">
    <source>
        <dbReference type="Proteomes" id="UP000799755"/>
    </source>
</evidence>
<name>A0ACB6QIC0_9PLEO</name>
<comment type="caution">
    <text evidence="1">The sequence shown here is derived from an EMBL/GenBank/DDBJ whole genome shotgun (WGS) entry which is preliminary data.</text>
</comment>
<protein>
    <submittedName>
        <fullName evidence="1">MFS general substrate transporter</fullName>
    </submittedName>
</protein>
<keyword evidence="2" id="KW-1185">Reference proteome</keyword>